<dbReference type="Gene3D" id="3.40.50.1100">
    <property type="match status" value="2"/>
</dbReference>
<dbReference type="SUPFAM" id="SSF53686">
    <property type="entry name" value="Tryptophan synthase beta subunit-like PLP-dependent enzymes"/>
    <property type="match status" value="1"/>
</dbReference>
<keyword evidence="2" id="KW-0663">Pyridoxal phosphate</keyword>
<protein>
    <submittedName>
        <fullName evidence="5">Threonine dehydratase</fullName>
    </submittedName>
</protein>
<dbReference type="AlphaFoldDB" id="A0A285N6S9"/>
<accession>A0A285N6S9</accession>
<dbReference type="RefSeq" id="WP_097151426.1">
    <property type="nucleotide sequence ID" value="NZ_OBEL01000001.1"/>
</dbReference>
<dbReference type="Pfam" id="PF00291">
    <property type="entry name" value="PALP"/>
    <property type="match status" value="1"/>
</dbReference>
<dbReference type="InterPro" id="IPR036052">
    <property type="entry name" value="TrpB-like_PALP_sf"/>
</dbReference>
<dbReference type="PANTHER" id="PTHR48078">
    <property type="entry name" value="THREONINE DEHYDRATASE, MITOCHONDRIAL-RELATED"/>
    <property type="match status" value="1"/>
</dbReference>
<proteinExistence type="predicted"/>
<evidence type="ECO:0000313" key="6">
    <source>
        <dbReference type="Proteomes" id="UP000219439"/>
    </source>
</evidence>
<feature type="domain" description="Tryptophan synthase beta chain-like PALP" evidence="4">
    <location>
        <begin position="20"/>
        <end position="303"/>
    </location>
</feature>
<sequence>MLSRRDFEKAEDLIYRSMPATPCYNWPLLCEAVGTEVWMKHENHTPTGAFKVRGGLVYAARHKERFPESLDLISATRGNHGQSLAFAAREHCLQATIVVPHGNSLEKNACMAAFGAQLIEEGEDFDIAVGAARQLSEEQNMHMVPAFHEDLVAGVGTYAYEMMQAHADFDTVYVPIGKGSGICGMITARDALGLKTKIVGVVSERADGYAKSFEAGNLQNADRSDTFADGMAVRCPDPDALEMILKGAERVIRVGDDLIAEAMRLIYRGTHNIAEGAGAASLAGLLSEKEQMKGKKVGTVLSGQNIDADMFAGVLSGKTPTVV</sequence>
<evidence type="ECO:0000256" key="3">
    <source>
        <dbReference type="ARBA" id="ARBA00023239"/>
    </source>
</evidence>
<dbReference type="GO" id="GO:0009097">
    <property type="term" value="P:isoleucine biosynthetic process"/>
    <property type="evidence" value="ECO:0007669"/>
    <property type="project" value="TreeGrafter"/>
</dbReference>
<dbReference type="CDD" id="cd01562">
    <property type="entry name" value="Thr-dehyd"/>
    <property type="match status" value="1"/>
</dbReference>
<evidence type="ECO:0000256" key="2">
    <source>
        <dbReference type="ARBA" id="ARBA00022898"/>
    </source>
</evidence>
<dbReference type="NCBIfam" id="NF004771">
    <property type="entry name" value="PRK06110.1"/>
    <property type="match status" value="1"/>
</dbReference>
<comment type="cofactor">
    <cofactor evidence="1">
        <name>pyridoxal 5'-phosphate</name>
        <dbReference type="ChEBI" id="CHEBI:597326"/>
    </cofactor>
</comment>
<dbReference type="GO" id="GO:0006567">
    <property type="term" value="P:L-threonine catabolic process"/>
    <property type="evidence" value="ECO:0007669"/>
    <property type="project" value="TreeGrafter"/>
</dbReference>
<dbReference type="InterPro" id="IPR050147">
    <property type="entry name" value="Ser/Thr_Dehydratase"/>
</dbReference>
<dbReference type="GO" id="GO:0004794">
    <property type="term" value="F:threonine deaminase activity"/>
    <property type="evidence" value="ECO:0007669"/>
    <property type="project" value="TreeGrafter"/>
</dbReference>
<keyword evidence="3" id="KW-0456">Lyase</keyword>
<dbReference type="EMBL" id="OBEL01000001">
    <property type="protein sequence ID" value="SNZ05185.1"/>
    <property type="molecule type" value="Genomic_DNA"/>
</dbReference>
<dbReference type="Proteomes" id="UP000219439">
    <property type="component" value="Unassembled WGS sequence"/>
</dbReference>
<organism evidence="5 6">
    <name type="scientific">Cohaesibacter gelatinilyticus</name>
    <dbReference type="NCBI Taxonomy" id="372072"/>
    <lineage>
        <taxon>Bacteria</taxon>
        <taxon>Pseudomonadati</taxon>
        <taxon>Pseudomonadota</taxon>
        <taxon>Alphaproteobacteria</taxon>
        <taxon>Hyphomicrobiales</taxon>
        <taxon>Cohaesibacteraceae</taxon>
    </lineage>
</organism>
<name>A0A285N6S9_9HYPH</name>
<gene>
    <name evidence="5" type="ORF">SAMN06265368_0054</name>
</gene>
<dbReference type="GO" id="GO:0006565">
    <property type="term" value="P:L-serine catabolic process"/>
    <property type="evidence" value="ECO:0007669"/>
    <property type="project" value="TreeGrafter"/>
</dbReference>
<dbReference type="InterPro" id="IPR001926">
    <property type="entry name" value="TrpB-like_PALP"/>
</dbReference>
<reference evidence="5 6" key="1">
    <citation type="submission" date="2017-09" db="EMBL/GenBank/DDBJ databases">
        <authorList>
            <person name="Ehlers B."/>
            <person name="Leendertz F.H."/>
        </authorList>
    </citation>
    <scope>NUCLEOTIDE SEQUENCE [LARGE SCALE GENOMIC DNA]</scope>
    <source>
        <strain evidence="5 6">DSM 18289</strain>
    </source>
</reference>
<dbReference type="PANTHER" id="PTHR48078:SF7">
    <property type="entry name" value="BLL6502 PROTEIN"/>
    <property type="match status" value="1"/>
</dbReference>
<evidence type="ECO:0000259" key="4">
    <source>
        <dbReference type="Pfam" id="PF00291"/>
    </source>
</evidence>
<dbReference type="GO" id="GO:0003941">
    <property type="term" value="F:L-serine ammonia-lyase activity"/>
    <property type="evidence" value="ECO:0007669"/>
    <property type="project" value="TreeGrafter"/>
</dbReference>
<evidence type="ECO:0000256" key="1">
    <source>
        <dbReference type="ARBA" id="ARBA00001933"/>
    </source>
</evidence>
<dbReference type="OrthoDB" id="9811476at2"/>
<evidence type="ECO:0000313" key="5">
    <source>
        <dbReference type="EMBL" id="SNZ05185.1"/>
    </source>
</evidence>
<keyword evidence="6" id="KW-1185">Reference proteome</keyword>